<evidence type="ECO:0000313" key="2">
    <source>
        <dbReference type="Proteomes" id="UP000663841"/>
    </source>
</evidence>
<reference evidence="1" key="1">
    <citation type="submission" date="2021-01" db="EMBL/GenBank/DDBJ databases">
        <authorList>
            <person name="Kaushik A."/>
        </authorList>
    </citation>
    <scope>NUCLEOTIDE SEQUENCE</scope>
    <source>
        <strain evidence="1">AG3-T5</strain>
    </source>
</reference>
<dbReference type="Proteomes" id="UP000663841">
    <property type="component" value="Unassembled WGS sequence"/>
</dbReference>
<accession>A0A8H3BE83</accession>
<sequence>MYHTLSFLRSESLTCAFSYPMGCLSSLSIIEYRPTWQNFTALISKLEATCVRNTLKGVHIVEAFTGPSLLTRRNAIRTHATRLAAFNSLEHVEISRIPDTNASPQAALNQLRSGGMDQVSNWRTIIPSLKSVIIHNHKLC</sequence>
<dbReference type="AlphaFoldDB" id="A0A8H3BE83"/>
<organism evidence="1 2">
    <name type="scientific">Rhizoctonia solani</name>
    <dbReference type="NCBI Taxonomy" id="456999"/>
    <lineage>
        <taxon>Eukaryota</taxon>
        <taxon>Fungi</taxon>
        <taxon>Dikarya</taxon>
        <taxon>Basidiomycota</taxon>
        <taxon>Agaricomycotina</taxon>
        <taxon>Agaricomycetes</taxon>
        <taxon>Cantharellales</taxon>
        <taxon>Ceratobasidiaceae</taxon>
        <taxon>Rhizoctonia</taxon>
    </lineage>
</organism>
<protein>
    <submittedName>
        <fullName evidence="1">Uncharacterized protein</fullName>
    </submittedName>
</protein>
<gene>
    <name evidence="1" type="ORF">RDB_LOCUS137285</name>
</gene>
<proteinExistence type="predicted"/>
<comment type="caution">
    <text evidence="1">The sequence shown here is derived from an EMBL/GenBank/DDBJ whole genome shotgun (WGS) entry which is preliminary data.</text>
</comment>
<name>A0A8H3BE83_9AGAM</name>
<dbReference type="EMBL" id="CAJMWW010000181">
    <property type="protein sequence ID" value="CAE6455593.1"/>
    <property type="molecule type" value="Genomic_DNA"/>
</dbReference>
<evidence type="ECO:0000313" key="1">
    <source>
        <dbReference type="EMBL" id="CAE6455593.1"/>
    </source>
</evidence>